<evidence type="ECO:0000313" key="2">
    <source>
        <dbReference type="EMBL" id="CAI2175223.1"/>
    </source>
</evidence>
<reference evidence="2" key="1">
    <citation type="submission" date="2022-08" db="EMBL/GenBank/DDBJ databases">
        <authorList>
            <person name="Kallberg Y."/>
            <person name="Tangrot J."/>
            <person name="Rosling A."/>
        </authorList>
    </citation>
    <scope>NUCLEOTIDE SEQUENCE</scope>
    <source>
        <strain evidence="2">Wild A</strain>
    </source>
</reference>
<comment type="caution">
    <text evidence="2">The sequence shown here is derived from an EMBL/GenBank/DDBJ whole genome shotgun (WGS) entry which is preliminary data.</text>
</comment>
<feature type="non-terminal residue" evidence="2">
    <location>
        <position position="1"/>
    </location>
</feature>
<keyword evidence="1" id="KW-0472">Membrane</keyword>
<keyword evidence="3" id="KW-1185">Reference proteome</keyword>
<accession>A0A9W4SNW9</accession>
<dbReference type="AlphaFoldDB" id="A0A9W4SNW9"/>
<keyword evidence="1" id="KW-0812">Transmembrane</keyword>
<organism evidence="2 3">
    <name type="scientific">Funneliformis geosporum</name>
    <dbReference type="NCBI Taxonomy" id="1117311"/>
    <lineage>
        <taxon>Eukaryota</taxon>
        <taxon>Fungi</taxon>
        <taxon>Fungi incertae sedis</taxon>
        <taxon>Mucoromycota</taxon>
        <taxon>Glomeromycotina</taxon>
        <taxon>Glomeromycetes</taxon>
        <taxon>Glomerales</taxon>
        <taxon>Glomeraceae</taxon>
        <taxon>Funneliformis</taxon>
    </lineage>
</organism>
<dbReference type="EMBL" id="CAMKVN010001329">
    <property type="protein sequence ID" value="CAI2175223.1"/>
    <property type="molecule type" value="Genomic_DNA"/>
</dbReference>
<keyword evidence="1" id="KW-1133">Transmembrane helix</keyword>
<gene>
    <name evidence="2" type="ORF">FWILDA_LOCUS6986</name>
</gene>
<protein>
    <submittedName>
        <fullName evidence="2">14678_t:CDS:1</fullName>
    </submittedName>
</protein>
<sequence length="48" mass="5746">NNAYPQWDFLITFVLYFCAAFVDLSIFDLFELDGSLRKYQVYDFGHEN</sequence>
<evidence type="ECO:0000313" key="3">
    <source>
        <dbReference type="Proteomes" id="UP001153678"/>
    </source>
</evidence>
<feature type="transmembrane region" description="Helical" evidence="1">
    <location>
        <begin position="6"/>
        <end position="30"/>
    </location>
</feature>
<proteinExistence type="predicted"/>
<evidence type="ECO:0000256" key="1">
    <source>
        <dbReference type="SAM" id="Phobius"/>
    </source>
</evidence>
<dbReference type="Proteomes" id="UP001153678">
    <property type="component" value="Unassembled WGS sequence"/>
</dbReference>
<name>A0A9W4SNW9_9GLOM</name>